<proteinExistence type="predicted"/>
<name>A0ABX1AMJ7_9ACTN</name>
<dbReference type="RefSeq" id="WP_167934836.1">
    <property type="nucleotide sequence ID" value="NZ_JAAVJB010000199.1"/>
</dbReference>
<protein>
    <submittedName>
        <fullName evidence="1">Uncharacterized protein</fullName>
    </submittedName>
</protein>
<accession>A0ABX1AMJ7</accession>
<comment type="caution">
    <text evidence="1">The sequence shown here is derived from an EMBL/GenBank/DDBJ whole genome shotgun (WGS) entry which is preliminary data.</text>
</comment>
<evidence type="ECO:0000313" key="2">
    <source>
        <dbReference type="Proteomes" id="UP000746503"/>
    </source>
</evidence>
<dbReference type="Proteomes" id="UP000746503">
    <property type="component" value="Unassembled WGS sequence"/>
</dbReference>
<dbReference type="EMBL" id="JAAVJB010000199">
    <property type="protein sequence ID" value="NJP68334.1"/>
    <property type="molecule type" value="Genomic_DNA"/>
</dbReference>
<gene>
    <name evidence="1" type="ORF">HCJ92_19050</name>
</gene>
<organism evidence="1 2">
    <name type="scientific">Streptomyces spiramenti</name>
    <dbReference type="NCBI Taxonomy" id="2720606"/>
    <lineage>
        <taxon>Bacteria</taxon>
        <taxon>Bacillati</taxon>
        <taxon>Actinomycetota</taxon>
        <taxon>Actinomycetes</taxon>
        <taxon>Kitasatosporales</taxon>
        <taxon>Streptomycetaceae</taxon>
        <taxon>Streptomyces</taxon>
    </lineage>
</organism>
<reference evidence="1 2" key="1">
    <citation type="submission" date="2020-03" db="EMBL/GenBank/DDBJ databases">
        <title>Draft genome of Streptomyces sp. ventii, isolated from the Axial Seamount in the Pacific Ocean, and resequencing of the two type strains Streptomyces lonarensis strain NCL 716 and Streptomyces bohaiensis strain 11A07.</title>
        <authorList>
            <person name="Loughran R.M."/>
            <person name="Pfannmuller K.M."/>
            <person name="Wasson B.J."/>
            <person name="Deadmond M.C."/>
            <person name="Paddock B.E."/>
            <person name="Koyack M.J."/>
            <person name="Gallegos D.A."/>
            <person name="Mitchell E.A."/>
            <person name="Ushijima B."/>
            <person name="Saw J.H."/>
            <person name="Mcphail K.L."/>
            <person name="Videau P."/>
        </authorList>
    </citation>
    <scope>NUCLEOTIDE SEQUENCE [LARGE SCALE GENOMIC DNA]</scope>
    <source>
        <strain evidence="2">5675061</strain>
    </source>
</reference>
<evidence type="ECO:0000313" key="1">
    <source>
        <dbReference type="EMBL" id="NJP68334.1"/>
    </source>
</evidence>
<sequence>MSESTERTTVFKAPRGGLMTDEVGVISGELELLTDADSDGTLALKVRYAGADEWYTIQGGPFTLHDARDHEVLHEVLVSMLHRPQP</sequence>
<keyword evidence="2" id="KW-1185">Reference proteome</keyword>